<evidence type="ECO:0000313" key="2">
    <source>
        <dbReference type="Proteomes" id="UP000182204"/>
    </source>
</evidence>
<accession>A0A6M0XYS0</accession>
<sequence>MEIKRYIIVDDKTYVFENDKVKIIKMNECVEGFVKSIANDELVLTKSVLGDGEEMKVPLKYVEKIEVIFNSGLYYMAQYIKDEKIKL</sequence>
<dbReference type="RefSeq" id="WP_003401846.1">
    <property type="nucleotide sequence ID" value="NZ_CP013241.1"/>
</dbReference>
<reference evidence="1 2" key="1">
    <citation type="submission" date="2015-11" db="EMBL/GenBank/DDBJ databases">
        <authorList>
            <person name="Hill K.K."/>
            <person name="Shirey T.B."/>
            <person name="Raphael B."/>
            <person name="Daligault H.E."/>
            <person name="Davenport K.W."/>
            <person name="Bruce D.C."/>
            <person name="Foley B.T."/>
            <person name="Johnson S.L."/>
        </authorList>
    </citation>
    <scope>NUCLEOTIDE SEQUENCE [LARGE SCALE GENOMIC DNA]</scope>
    <source>
        <strain evidence="1 2">CDC_1632</strain>
    </source>
</reference>
<name>A0A1J1CSL6_CLOSG</name>
<gene>
    <name evidence="1" type="ORF">NPD5_3791</name>
</gene>
<proteinExistence type="predicted"/>
<accession>A0A1J1CSL6</accession>
<evidence type="ECO:0000313" key="1">
    <source>
        <dbReference type="EMBL" id="APH15682.1"/>
    </source>
</evidence>
<dbReference type="Proteomes" id="UP000182204">
    <property type="component" value="Chromosome"/>
</dbReference>
<dbReference type="AlphaFoldDB" id="A0A1J1CSL6"/>
<organism evidence="1 2">
    <name type="scientific">Clostridium sporogenes</name>
    <dbReference type="NCBI Taxonomy" id="1509"/>
    <lineage>
        <taxon>Bacteria</taxon>
        <taxon>Bacillati</taxon>
        <taxon>Bacillota</taxon>
        <taxon>Clostridia</taxon>
        <taxon>Eubacteriales</taxon>
        <taxon>Clostridiaceae</taxon>
        <taxon>Clostridium</taxon>
    </lineage>
</organism>
<dbReference type="EMBL" id="CP013243">
    <property type="protein sequence ID" value="APH15682.1"/>
    <property type="molecule type" value="Genomic_DNA"/>
</dbReference>
<protein>
    <submittedName>
        <fullName evidence="1">Uncharacterized protein</fullName>
    </submittedName>
</protein>